<feature type="DNA-binding region" description="H-T-H motif" evidence="4">
    <location>
        <begin position="28"/>
        <end position="47"/>
    </location>
</feature>
<dbReference type="SUPFAM" id="SSF46689">
    <property type="entry name" value="Homeodomain-like"/>
    <property type="match status" value="1"/>
</dbReference>
<name>A0AAE3EAV9_9FIRM</name>
<evidence type="ECO:0000259" key="5">
    <source>
        <dbReference type="PROSITE" id="PS50977"/>
    </source>
</evidence>
<dbReference type="RefSeq" id="WP_308453792.1">
    <property type="nucleotide sequence ID" value="NZ_JAJEQR010000025.1"/>
</dbReference>
<evidence type="ECO:0000313" key="6">
    <source>
        <dbReference type="EMBL" id="MCC2231274.1"/>
    </source>
</evidence>
<protein>
    <submittedName>
        <fullName evidence="6">TetR/AcrR family transcriptional regulator</fullName>
    </submittedName>
</protein>
<comment type="caution">
    <text evidence="6">The sequence shown here is derived from an EMBL/GenBank/DDBJ whole genome shotgun (WGS) entry which is preliminary data.</text>
</comment>
<proteinExistence type="predicted"/>
<organism evidence="6 7">
    <name type="scientific">Hominifimenecus microfluidus</name>
    <dbReference type="NCBI Taxonomy" id="2885348"/>
    <lineage>
        <taxon>Bacteria</taxon>
        <taxon>Bacillati</taxon>
        <taxon>Bacillota</taxon>
        <taxon>Clostridia</taxon>
        <taxon>Lachnospirales</taxon>
        <taxon>Lachnospiraceae</taxon>
        <taxon>Hominifimenecus</taxon>
    </lineage>
</organism>
<dbReference type="PRINTS" id="PR00455">
    <property type="entry name" value="HTHTETR"/>
</dbReference>
<feature type="domain" description="HTH tetR-type" evidence="5">
    <location>
        <begin position="5"/>
        <end position="65"/>
    </location>
</feature>
<keyword evidence="2 4" id="KW-0238">DNA-binding</keyword>
<evidence type="ECO:0000256" key="4">
    <source>
        <dbReference type="PROSITE-ProRule" id="PRU00335"/>
    </source>
</evidence>
<dbReference type="Gene3D" id="1.10.357.10">
    <property type="entry name" value="Tetracycline Repressor, domain 2"/>
    <property type="match status" value="1"/>
</dbReference>
<gene>
    <name evidence="6" type="ORF">LKD81_09745</name>
</gene>
<dbReference type="PANTHER" id="PTHR30055">
    <property type="entry name" value="HTH-TYPE TRANSCRIPTIONAL REGULATOR RUTR"/>
    <property type="match status" value="1"/>
</dbReference>
<evidence type="ECO:0000256" key="1">
    <source>
        <dbReference type="ARBA" id="ARBA00023015"/>
    </source>
</evidence>
<dbReference type="AlphaFoldDB" id="A0AAE3EAV9"/>
<dbReference type="InterPro" id="IPR050109">
    <property type="entry name" value="HTH-type_TetR-like_transc_reg"/>
</dbReference>
<dbReference type="InterPro" id="IPR009057">
    <property type="entry name" value="Homeodomain-like_sf"/>
</dbReference>
<dbReference type="PROSITE" id="PS50977">
    <property type="entry name" value="HTH_TETR_2"/>
    <property type="match status" value="1"/>
</dbReference>
<dbReference type="SUPFAM" id="SSF48498">
    <property type="entry name" value="Tetracyclin repressor-like, C-terminal domain"/>
    <property type="match status" value="1"/>
</dbReference>
<keyword evidence="1" id="KW-0805">Transcription regulation</keyword>
<dbReference type="InterPro" id="IPR001647">
    <property type="entry name" value="HTH_TetR"/>
</dbReference>
<dbReference type="GO" id="GO:0003700">
    <property type="term" value="F:DNA-binding transcription factor activity"/>
    <property type="evidence" value="ECO:0007669"/>
    <property type="project" value="TreeGrafter"/>
</dbReference>
<dbReference type="InterPro" id="IPR036271">
    <property type="entry name" value="Tet_transcr_reg_TetR-rel_C_sf"/>
</dbReference>
<reference evidence="6" key="1">
    <citation type="submission" date="2021-10" db="EMBL/GenBank/DDBJ databases">
        <title>Anaerobic single-cell dispensing facilitates the cultivation of human gut bacteria.</title>
        <authorList>
            <person name="Afrizal A."/>
        </authorList>
    </citation>
    <scope>NUCLEOTIDE SEQUENCE</scope>
    <source>
        <strain evidence="6">CLA-AA-H215</strain>
    </source>
</reference>
<accession>A0AAE3EAV9</accession>
<sequence>MAKKESTKSRIAVVAWKLFHEKGYENTTIDEIILQSGTSKGSFYHYYSGKDELLGALADVFDSWYEEFIQEMDQEMDSYEKLISLCVRVHERIEEEIPVQLLSSLYSAQVVTKGDRHLVNQNRYYYRMLHQLVDEGQRRGQITRDLPYYEVAKIYTICERAIIYDYCISDGSYSLGAYTRRVMPMLFAGVRAKEPEAAHMVSEEN</sequence>
<evidence type="ECO:0000256" key="2">
    <source>
        <dbReference type="ARBA" id="ARBA00023125"/>
    </source>
</evidence>
<evidence type="ECO:0000313" key="7">
    <source>
        <dbReference type="Proteomes" id="UP001198182"/>
    </source>
</evidence>
<dbReference type="GO" id="GO:0000976">
    <property type="term" value="F:transcription cis-regulatory region binding"/>
    <property type="evidence" value="ECO:0007669"/>
    <property type="project" value="TreeGrafter"/>
</dbReference>
<keyword evidence="3" id="KW-0804">Transcription</keyword>
<dbReference type="Pfam" id="PF00440">
    <property type="entry name" value="TetR_N"/>
    <property type="match status" value="1"/>
</dbReference>
<dbReference type="Proteomes" id="UP001198182">
    <property type="component" value="Unassembled WGS sequence"/>
</dbReference>
<evidence type="ECO:0000256" key="3">
    <source>
        <dbReference type="ARBA" id="ARBA00023163"/>
    </source>
</evidence>
<dbReference type="PANTHER" id="PTHR30055:SF234">
    <property type="entry name" value="HTH-TYPE TRANSCRIPTIONAL REGULATOR BETI"/>
    <property type="match status" value="1"/>
</dbReference>
<dbReference type="EMBL" id="JAJEQR010000025">
    <property type="protein sequence ID" value="MCC2231274.1"/>
    <property type="molecule type" value="Genomic_DNA"/>
</dbReference>
<keyword evidence="7" id="KW-1185">Reference proteome</keyword>